<sequence length="401" mass="45732">MEVVKHSKQGTPVKDPGGSGISRSKTPKNSKVSENSNPNSSVSISPLTNSSKSQKDSSMNPVLYSPRTKLGERKFVVAKKKSKKESSDPTPKPKCQNRLQMASQEDFFKNKSETQGEAEAEEKPDLTDTQEAKNSVPESGKVMNLVKAFEKLLSTPNSKESEDKNEPKEEKDDNNKKPLKWAVSDCVLTAENLGFDRRFSLSSSWDGSQGRRSSNGGRRSQRNSSESHGTIGGRRSKNQTKPTPQKPFKLKTEQRGKVKEEEFMKKIQEMMVEEEKQRVPIAQGLPWTTDEPEVLIKPHVKENTRPVDPRLCSDIRASERSEFDHQVAEKMSLIEQYKMERARQDKMAEEEEIKRLRKELVPKAQPMPFFDRPFLPRRSSKNPTIPREPQFHMPQHKRKKC</sequence>
<keyword evidence="3" id="KW-0963">Cytoplasm</keyword>
<feature type="compositionally biased region" description="Polar residues" evidence="6">
    <location>
        <begin position="47"/>
        <end position="60"/>
    </location>
</feature>
<comment type="caution">
    <text evidence="8">The sequence shown here is derived from an EMBL/GenBank/DDBJ whole genome shotgun (WGS) entry which is preliminary data.</text>
</comment>
<evidence type="ECO:0000259" key="7">
    <source>
        <dbReference type="Pfam" id="PF06886"/>
    </source>
</evidence>
<evidence type="ECO:0000256" key="5">
    <source>
        <dbReference type="ARBA" id="ARBA00023212"/>
    </source>
</evidence>
<feature type="region of interest" description="Disordered" evidence="6">
    <location>
        <begin position="367"/>
        <end position="401"/>
    </location>
</feature>
<feature type="region of interest" description="Disordered" evidence="6">
    <location>
        <begin position="198"/>
        <end position="260"/>
    </location>
</feature>
<keyword evidence="4" id="KW-0493">Microtubule</keyword>
<feature type="compositionally biased region" description="Basic and acidic residues" evidence="6">
    <location>
        <begin position="159"/>
        <end position="176"/>
    </location>
</feature>
<dbReference type="Proteomes" id="UP001472677">
    <property type="component" value="Unassembled WGS sequence"/>
</dbReference>
<comment type="subcellular location">
    <subcellularLocation>
        <location evidence="1">Cytoplasm</location>
        <location evidence="1">Cytoskeleton</location>
    </subcellularLocation>
</comment>
<protein>
    <recommendedName>
        <fullName evidence="7">TPX2 C-terminal domain-containing protein</fullName>
    </recommendedName>
</protein>
<dbReference type="InterPro" id="IPR027329">
    <property type="entry name" value="TPX2_C"/>
</dbReference>
<feature type="compositionally biased region" description="Low complexity" evidence="6">
    <location>
        <begin position="27"/>
        <end position="46"/>
    </location>
</feature>
<evidence type="ECO:0000256" key="6">
    <source>
        <dbReference type="SAM" id="MobiDB-lite"/>
    </source>
</evidence>
<keyword evidence="9" id="KW-1185">Reference proteome</keyword>
<feature type="compositionally biased region" description="Basic and acidic residues" evidence="6">
    <location>
        <begin position="250"/>
        <end position="260"/>
    </location>
</feature>
<keyword evidence="5" id="KW-0206">Cytoskeleton</keyword>
<organism evidence="8 9">
    <name type="scientific">Hibiscus sabdariffa</name>
    <name type="common">roselle</name>
    <dbReference type="NCBI Taxonomy" id="183260"/>
    <lineage>
        <taxon>Eukaryota</taxon>
        <taxon>Viridiplantae</taxon>
        <taxon>Streptophyta</taxon>
        <taxon>Embryophyta</taxon>
        <taxon>Tracheophyta</taxon>
        <taxon>Spermatophyta</taxon>
        <taxon>Magnoliopsida</taxon>
        <taxon>eudicotyledons</taxon>
        <taxon>Gunneridae</taxon>
        <taxon>Pentapetalae</taxon>
        <taxon>rosids</taxon>
        <taxon>malvids</taxon>
        <taxon>Malvales</taxon>
        <taxon>Malvaceae</taxon>
        <taxon>Malvoideae</taxon>
        <taxon>Hibiscus</taxon>
    </lineage>
</organism>
<feature type="compositionally biased region" description="Polar residues" evidence="6">
    <location>
        <begin position="127"/>
        <end position="137"/>
    </location>
</feature>
<dbReference type="PANTHER" id="PTHR14326:SF58">
    <property type="entry name" value="TPX2 (TARGETING PROTEIN FOR XKLP2) PROTEIN FAMILY"/>
    <property type="match status" value="1"/>
</dbReference>
<reference evidence="8 9" key="1">
    <citation type="journal article" date="2024" name="G3 (Bethesda)">
        <title>Genome assembly of Hibiscus sabdariffa L. provides insights into metabolisms of medicinal natural products.</title>
        <authorList>
            <person name="Kim T."/>
        </authorList>
    </citation>
    <scope>NUCLEOTIDE SEQUENCE [LARGE SCALE GENOMIC DNA]</scope>
    <source>
        <strain evidence="8">TK-2024</strain>
        <tissue evidence="8">Old leaves</tissue>
    </source>
</reference>
<evidence type="ECO:0000313" key="8">
    <source>
        <dbReference type="EMBL" id="KAK8592832.1"/>
    </source>
</evidence>
<evidence type="ECO:0000256" key="2">
    <source>
        <dbReference type="ARBA" id="ARBA00005885"/>
    </source>
</evidence>
<comment type="similarity">
    <text evidence="2">Belongs to the TPX2 family.</text>
</comment>
<feature type="domain" description="TPX2 C-terminal" evidence="7">
    <location>
        <begin position="310"/>
        <end position="384"/>
    </location>
</feature>
<gene>
    <name evidence="8" type="ORF">V6N12_044926</name>
</gene>
<dbReference type="EMBL" id="JBBPBM010000003">
    <property type="protein sequence ID" value="KAK8592832.1"/>
    <property type="molecule type" value="Genomic_DNA"/>
</dbReference>
<accession>A0ABR2G1A1</accession>
<evidence type="ECO:0000256" key="4">
    <source>
        <dbReference type="ARBA" id="ARBA00022701"/>
    </source>
</evidence>
<evidence type="ECO:0000256" key="3">
    <source>
        <dbReference type="ARBA" id="ARBA00022490"/>
    </source>
</evidence>
<proteinExistence type="inferred from homology"/>
<name>A0ABR2G1A1_9ROSI</name>
<dbReference type="PANTHER" id="PTHR14326">
    <property type="entry name" value="TARGETING PROTEIN FOR XKLP2"/>
    <property type="match status" value="1"/>
</dbReference>
<feature type="region of interest" description="Disordered" evidence="6">
    <location>
        <begin position="1"/>
        <end position="180"/>
    </location>
</feature>
<evidence type="ECO:0000313" key="9">
    <source>
        <dbReference type="Proteomes" id="UP001472677"/>
    </source>
</evidence>
<feature type="compositionally biased region" description="Low complexity" evidence="6">
    <location>
        <begin position="207"/>
        <end position="224"/>
    </location>
</feature>
<evidence type="ECO:0000256" key="1">
    <source>
        <dbReference type="ARBA" id="ARBA00004245"/>
    </source>
</evidence>
<dbReference type="Pfam" id="PF06886">
    <property type="entry name" value="TPX2"/>
    <property type="match status" value="1"/>
</dbReference>
<dbReference type="InterPro" id="IPR009675">
    <property type="entry name" value="TPX2_fam"/>
</dbReference>